<accession>A0A919RP75</accession>
<dbReference type="Pfam" id="PF00528">
    <property type="entry name" value="BPD_transp_1"/>
    <property type="match status" value="1"/>
</dbReference>
<reference evidence="9" key="1">
    <citation type="submission" date="2021-01" db="EMBL/GenBank/DDBJ databases">
        <title>Whole genome shotgun sequence of Sinosporangium siamense NBRC 109515.</title>
        <authorList>
            <person name="Komaki H."/>
            <person name="Tamura T."/>
        </authorList>
    </citation>
    <scope>NUCLEOTIDE SEQUENCE</scope>
    <source>
        <strain evidence="9">NBRC 109515</strain>
    </source>
</reference>
<keyword evidence="3" id="KW-1003">Cell membrane</keyword>
<dbReference type="PROSITE" id="PS50928">
    <property type="entry name" value="ABC_TM1"/>
    <property type="match status" value="1"/>
</dbReference>
<comment type="similarity">
    <text evidence="7">Belongs to the binding-protein-dependent transport system permease family.</text>
</comment>
<dbReference type="PANTHER" id="PTHR30193:SF1">
    <property type="entry name" value="ABC TRANSPORTER PERMEASE PROTEIN YESP-RELATED"/>
    <property type="match status" value="1"/>
</dbReference>
<protein>
    <submittedName>
        <fullName evidence="9">ABC transporter</fullName>
    </submittedName>
</protein>
<feature type="transmembrane region" description="Helical" evidence="7">
    <location>
        <begin position="24"/>
        <end position="51"/>
    </location>
</feature>
<dbReference type="InterPro" id="IPR035906">
    <property type="entry name" value="MetI-like_sf"/>
</dbReference>
<keyword evidence="2 7" id="KW-0813">Transport</keyword>
<dbReference type="PANTHER" id="PTHR30193">
    <property type="entry name" value="ABC TRANSPORTER PERMEASE PROTEIN"/>
    <property type="match status" value="1"/>
</dbReference>
<organism evidence="9 10">
    <name type="scientific">Sinosporangium siamense</name>
    <dbReference type="NCBI Taxonomy" id="1367973"/>
    <lineage>
        <taxon>Bacteria</taxon>
        <taxon>Bacillati</taxon>
        <taxon>Actinomycetota</taxon>
        <taxon>Actinomycetes</taxon>
        <taxon>Streptosporangiales</taxon>
        <taxon>Streptosporangiaceae</taxon>
        <taxon>Sinosporangium</taxon>
    </lineage>
</organism>
<feature type="transmembrane region" description="Helical" evidence="7">
    <location>
        <begin position="89"/>
        <end position="108"/>
    </location>
</feature>
<evidence type="ECO:0000256" key="4">
    <source>
        <dbReference type="ARBA" id="ARBA00022692"/>
    </source>
</evidence>
<dbReference type="EMBL" id="BOOW01000058">
    <property type="protein sequence ID" value="GII97371.1"/>
    <property type="molecule type" value="Genomic_DNA"/>
</dbReference>
<dbReference type="Gene3D" id="1.10.3720.10">
    <property type="entry name" value="MetI-like"/>
    <property type="match status" value="1"/>
</dbReference>
<feature type="domain" description="ABC transmembrane type-1" evidence="8">
    <location>
        <begin position="82"/>
        <end position="296"/>
    </location>
</feature>
<keyword evidence="10" id="KW-1185">Reference proteome</keyword>
<feature type="transmembrane region" description="Helical" evidence="7">
    <location>
        <begin position="281"/>
        <end position="300"/>
    </location>
</feature>
<dbReference type="GO" id="GO:0005886">
    <property type="term" value="C:plasma membrane"/>
    <property type="evidence" value="ECO:0007669"/>
    <property type="project" value="UniProtKB-SubCell"/>
</dbReference>
<dbReference type="CDD" id="cd06261">
    <property type="entry name" value="TM_PBP2"/>
    <property type="match status" value="1"/>
</dbReference>
<comment type="caution">
    <text evidence="9">The sequence shown here is derived from an EMBL/GenBank/DDBJ whole genome shotgun (WGS) entry which is preliminary data.</text>
</comment>
<dbReference type="AlphaFoldDB" id="A0A919RP75"/>
<evidence type="ECO:0000259" key="8">
    <source>
        <dbReference type="PROSITE" id="PS50928"/>
    </source>
</evidence>
<dbReference type="GO" id="GO:0055085">
    <property type="term" value="P:transmembrane transport"/>
    <property type="evidence" value="ECO:0007669"/>
    <property type="project" value="InterPro"/>
</dbReference>
<keyword evidence="6 7" id="KW-0472">Membrane</keyword>
<evidence type="ECO:0000313" key="10">
    <source>
        <dbReference type="Proteomes" id="UP000606172"/>
    </source>
</evidence>
<gene>
    <name evidence="9" type="ORF">Ssi02_76020</name>
</gene>
<dbReference type="InterPro" id="IPR051393">
    <property type="entry name" value="ABC_transporter_permease"/>
</dbReference>
<evidence type="ECO:0000256" key="2">
    <source>
        <dbReference type="ARBA" id="ARBA00022448"/>
    </source>
</evidence>
<evidence type="ECO:0000256" key="5">
    <source>
        <dbReference type="ARBA" id="ARBA00022989"/>
    </source>
</evidence>
<dbReference type="RefSeq" id="WP_204033060.1">
    <property type="nucleotide sequence ID" value="NZ_BOOW01000058.1"/>
</dbReference>
<evidence type="ECO:0000256" key="1">
    <source>
        <dbReference type="ARBA" id="ARBA00004651"/>
    </source>
</evidence>
<feature type="transmembrane region" description="Helical" evidence="7">
    <location>
        <begin position="120"/>
        <end position="137"/>
    </location>
</feature>
<name>A0A919RP75_9ACTN</name>
<keyword evidence="4 7" id="KW-0812">Transmembrane</keyword>
<evidence type="ECO:0000256" key="7">
    <source>
        <dbReference type="RuleBase" id="RU363032"/>
    </source>
</evidence>
<dbReference type="Proteomes" id="UP000606172">
    <property type="component" value="Unassembled WGS sequence"/>
</dbReference>
<evidence type="ECO:0000256" key="6">
    <source>
        <dbReference type="ARBA" id="ARBA00023136"/>
    </source>
</evidence>
<comment type="subcellular location">
    <subcellularLocation>
        <location evidence="1 7">Cell membrane</location>
        <topology evidence="1 7">Multi-pass membrane protein</topology>
    </subcellularLocation>
</comment>
<keyword evidence="5 7" id="KW-1133">Transmembrane helix</keyword>
<feature type="transmembrane region" description="Helical" evidence="7">
    <location>
        <begin position="225"/>
        <end position="248"/>
    </location>
</feature>
<feature type="transmembrane region" description="Helical" evidence="7">
    <location>
        <begin position="168"/>
        <end position="190"/>
    </location>
</feature>
<proteinExistence type="inferred from homology"/>
<evidence type="ECO:0000256" key="3">
    <source>
        <dbReference type="ARBA" id="ARBA00022475"/>
    </source>
</evidence>
<sequence>MTAIRIRRRPPLTGMARREARHGFLFILPWIIGFVVFTLTPMVATFVFTFLNISLEDQGPVRFVGLDNYARLLGDEQAWESLWVTTRYALMWLPVVVVLPFLLALVVNSSRVRGTGLLRVMLFMPYVVPFVAGGLIWQNMLVEDGWVNSALQWIGISDPPSWWNDATWVTPGLVMVGLWGLGAGIIINLAGLQAMPNDLYDAARLDGAGWWRQLVNVTVPMMSPVIFYTLILAVVEVLQYFLIPLVLFNGTGDPDGATRFFNLYLYQTFFTYQEMSYGSTLAWLLFVITLIVTLVLFRASRRWVYYRSER</sequence>
<dbReference type="SUPFAM" id="SSF161098">
    <property type="entry name" value="MetI-like"/>
    <property type="match status" value="1"/>
</dbReference>
<dbReference type="InterPro" id="IPR000515">
    <property type="entry name" value="MetI-like"/>
</dbReference>
<evidence type="ECO:0000313" key="9">
    <source>
        <dbReference type="EMBL" id="GII97371.1"/>
    </source>
</evidence>